<feature type="compositionally biased region" description="Low complexity" evidence="5">
    <location>
        <begin position="1740"/>
        <end position="1754"/>
    </location>
</feature>
<comment type="caution">
    <text evidence="7">The sequence shown here is derived from an EMBL/GenBank/DDBJ whole genome shotgun (WGS) entry which is preliminary data.</text>
</comment>
<dbReference type="InterPro" id="IPR039462">
    <property type="entry name" value="Nup159/Nup146_N"/>
</dbReference>
<evidence type="ECO:0000313" key="7">
    <source>
        <dbReference type="EMBL" id="GLB40668.1"/>
    </source>
</evidence>
<protein>
    <submittedName>
        <fullName evidence="7">Nuclear pore complex</fullName>
    </submittedName>
</protein>
<feature type="region of interest" description="Disordered" evidence="5">
    <location>
        <begin position="756"/>
        <end position="882"/>
    </location>
</feature>
<gene>
    <name evidence="7" type="primary">NUP159</name>
    <name evidence="7" type="ORF">LshimejAT787_0805390</name>
</gene>
<sequence length="1963" mass="204030">MKTDDFTRLIPPQPAQVNIDPTPKDCPSEGFNYPTFRLLNKQERVKLSAKRFEPDPSTFYNHLAVANSRGWFAAVTVLDDGSYALICSPLVDLRVAYKNAKDSESVYTPKRKVPLQSQKPNIIALASNDTRLFMSLESGDLLVYDTAILFSAGSDAVSPMHVLPPDTGPIRYIVPNPGTESNLVDLVAVVRSNMTVVLYNSTLEVQGGWIAPDGDLASAPVAAAWSPKGKHIAIGLQSGHILTYPLTNKSSINKHIPPTSQPPLVALEWLSPGHTFRTSYAPSSGTTDPKQHIICVDVKSSTATYYAPSYPFPLPDRNNQPFAVVLPKWDEDPGANEPRSLVVVGDKASVDVEVLGNTGTQWYQQSQENPLSLPLDSNLEDTMLFDLEVDLTDVDTWTPILYAYLNDGTMQGWYMEHTKLYPGMVHPQPVPAPTPTAAPVAFGQPAPAPSTTVTPPAQQTTFGQAAFGQTTTPSAFGQPSFGQPTAFGQPQKTPTFGTPGFGQAAPAGGKVLFGKTSSPSAFSGGAAASPFGQPASTSTFGTPSGAHGGGAFGAAAPTSTFGSTAFGSTTSTTNAFGSGAFGGFANANGDKNAFGQASFGFGSSTPSPAAAPAPAPAEMTREASMSDDTPSLGGISLGESGDTSKETKSGGIFGSFPSATSSTTTTSTFGGGAIKPATGFGAFGNTPTFGQSAFSKPAAPAFGSTTTPAATGGFAAFASSTPSAFGSATTTQASATASTPATGGAFGAFAAGSPSPFGATASQSTTTTSPFTAASTQPKSPFAPSGGAAPAFGAPAFGVSPFGAQPGARARSPSGREKDESPPATAKMPSKPTAFAPSPMSSPESTPRLGKATIVGDEESPPPPPAFKTTTTPATSPFGTVTAPASGAFGNIQTSPSVFKPATGFGAFGSDKAPASSPFFKAPTEPKTPPVTVFASALTSPPGITPQAATTASPMFGAASSLGAARPVFTPAAPPPTPVKAPATGGFGAFSGTSTGFAAFGGPKKSFGELLKTADVDTTDPVKPKTGAVLEAPKDVEKKKPVSAFPSITKPSSVFTPPEEVVEKKKEEPEKKKEEAEKKEEPSALPAREKAKEKEDVVTEELSFGNLSLLSNASSFAEVEVEEPEEEEVRSTSEDEEGEAQLEYEEEEPFLSEEGEEELLSSEESSQLSDVPEEEEEEEAEEERKAEAESREPTAVPLPVSRSPSATPQPEAPKITVTPSPPPDVALSTVVEESTTPPGTPTKEPVAPVPRAPSAPLPATAHTPPFGLGLGRPSTRPTRSSPLAGAPVSLAAEEEPSPVKPPVSPKPRVAPLPQEVVPLKGEDEEEKAAGAKPARPKTPPLLSAFGPKKTEAPSPVLAPTAPPPTTPATPASNLFGQFKPPTPGTPTETPPGKTTPPPSGFSLFGAAAQPPAFDFSGLGATPKPFAPTSPPQAAAPAQPSPATAGTLLFGPSQVPTTVGGAFGMQGKETQATTEAAKAPSFDLSGFSLKGKAAPAPAGAAAPATPPPFDLSGFSLKGKAAGAPAPQPPALQVPTEAGMQRECVLLVNHVNEDLASLARLAEQHKKHLEQLRARVGGRQRQDLFDAKKWSPATAAQFGAVMVQFEKDLDELKDVRDGQREILREIQASMLKAGTRKEEISRFNKAKSDKEFAKMLKSRTLGPEHLETQTQLRRNIRTMRDRIQKLEDHLKASKKKLTQVKTGQPGLRAPSLDTINRTYRNIDLAIQHQSAEVAQLKKRMARLQLSARSSPASASPTPSPSRDPRLPDPIARPYNVTPHVAVTTAAALNAERSASKLKRALLATRKEPLLNTRARAAAPPPLSFGTPQKQEQPSPSPFNFSTPTPKHALEDTATPKPGVPSTPDWGIILPADNHHHHHHHYSPSPSPSPTLARRGAGAGVKRHSVVPLRKGGTGSPGGAEVGKGFDWGPLPTFNRGTPGSFTMVEAVRLTPPKQGQGQGQGQEGK</sequence>
<evidence type="ECO:0000256" key="5">
    <source>
        <dbReference type="SAM" id="MobiDB-lite"/>
    </source>
</evidence>
<evidence type="ECO:0000313" key="8">
    <source>
        <dbReference type="Proteomes" id="UP001063166"/>
    </source>
</evidence>
<evidence type="ECO:0000256" key="1">
    <source>
        <dbReference type="ARBA" id="ARBA00004123"/>
    </source>
</evidence>
<feature type="compositionally biased region" description="Low complexity" evidence="5">
    <location>
        <begin position="756"/>
        <end position="804"/>
    </location>
</feature>
<feature type="compositionally biased region" description="Basic and acidic residues" evidence="5">
    <location>
        <begin position="1182"/>
        <end position="1192"/>
    </location>
</feature>
<feature type="compositionally biased region" description="Pro residues" evidence="5">
    <location>
        <begin position="1298"/>
        <end position="1310"/>
    </location>
</feature>
<feature type="region of interest" description="Disordered" evidence="5">
    <location>
        <begin position="604"/>
        <end position="667"/>
    </location>
</feature>
<dbReference type="InterPro" id="IPR015943">
    <property type="entry name" value="WD40/YVTN_repeat-like_dom_sf"/>
</dbReference>
<keyword evidence="2" id="KW-0813">Transport</keyword>
<feature type="compositionally biased region" description="Low complexity" evidence="5">
    <location>
        <begin position="654"/>
        <end position="667"/>
    </location>
</feature>
<organism evidence="7 8">
    <name type="scientific">Lyophyllum shimeji</name>
    <name type="common">Hon-shimeji</name>
    <name type="synonym">Tricholoma shimeji</name>
    <dbReference type="NCBI Taxonomy" id="47721"/>
    <lineage>
        <taxon>Eukaryota</taxon>
        <taxon>Fungi</taxon>
        <taxon>Dikarya</taxon>
        <taxon>Basidiomycota</taxon>
        <taxon>Agaricomycotina</taxon>
        <taxon>Agaricomycetes</taxon>
        <taxon>Agaricomycetidae</taxon>
        <taxon>Agaricales</taxon>
        <taxon>Tricholomatineae</taxon>
        <taxon>Lyophyllaceae</taxon>
        <taxon>Lyophyllum</taxon>
    </lineage>
</organism>
<keyword evidence="4" id="KW-0175">Coiled coil</keyword>
<evidence type="ECO:0000256" key="4">
    <source>
        <dbReference type="SAM" id="Coils"/>
    </source>
</evidence>
<feature type="region of interest" description="Disordered" evidence="5">
    <location>
        <begin position="1809"/>
        <end position="1937"/>
    </location>
</feature>
<accession>A0A9P3PSB5</accession>
<dbReference type="Pfam" id="PF16755">
    <property type="entry name" value="Beta-prop_NUP159_NUP214"/>
    <property type="match status" value="1"/>
</dbReference>
<feature type="compositionally biased region" description="Acidic residues" evidence="5">
    <location>
        <begin position="1171"/>
        <end position="1181"/>
    </location>
</feature>
<evidence type="ECO:0000256" key="2">
    <source>
        <dbReference type="ARBA" id="ARBA00022448"/>
    </source>
</evidence>
<dbReference type="Proteomes" id="UP001063166">
    <property type="component" value="Unassembled WGS sequence"/>
</dbReference>
<feature type="region of interest" description="Disordered" evidence="5">
    <location>
        <begin position="1740"/>
        <end position="1769"/>
    </location>
</feature>
<dbReference type="OrthoDB" id="248320at2759"/>
<proteinExistence type="predicted"/>
<feature type="coiled-coil region" evidence="4">
    <location>
        <begin position="1667"/>
        <end position="1694"/>
    </location>
</feature>
<feature type="compositionally biased region" description="Gly residues" evidence="5">
    <location>
        <begin position="1909"/>
        <end position="1919"/>
    </location>
</feature>
<dbReference type="EMBL" id="BRPK01000008">
    <property type="protein sequence ID" value="GLB40668.1"/>
    <property type="molecule type" value="Genomic_DNA"/>
</dbReference>
<evidence type="ECO:0000256" key="3">
    <source>
        <dbReference type="ARBA" id="ARBA00023242"/>
    </source>
</evidence>
<dbReference type="SUPFAM" id="SSF117289">
    <property type="entry name" value="Nucleoporin domain"/>
    <property type="match status" value="1"/>
</dbReference>
<feature type="region of interest" description="Disordered" evidence="5">
    <location>
        <begin position="1015"/>
        <end position="1451"/>
    </location>
</feature>
<feature type="domain" description="Nucleoporin Nup159/Nup146 N-terminal" evidence="6">
    <location>
        <begin position="56"/>
        <end position="391"/>
    </location>
</feature>
<feature type="compositionally biased region" description="Acidic residues" evidence="5">
    <location>
        <begin position="1119"/>
        <end position="1161"/>
    </location>
</feature>
<feature type="compositionally biased region" description="Low complexity" evidence="5">
    <location>
        <begin position="867"/>
        <end position="882"/>
    </location>
</feature>
<evidence type="ECO:0000259" key="6">
    <source>
        <dbReference type="Pfam" id="PF16755"/>
    </source>
</evidence>
<keyword evidence="8" id="KW-1185">Reference proteome</keyword>
<reference evidence="7" key="1">
    <citation type="submission" date="2022-07" db="EMBL/GenBank/DDBJ databases">
        <title>The genome of Lyophyllum shimeji provides insight into the initial evolution of ectomycorrhizal fungal genome.</title>
        <authorList>
            <person name="Kobayashi Y."/>
            <person name="Shibata T."/>
            <person name="Hirakawa H."/>
            <person name="Shigenobu S."/>
            <person name="Nishiyama T."/>
            <person name="Yamada A."/>
            <person name="Hasebe M."/>
            <person name="Kawaguchi M."/>
        </authorList>
    </citation>
    <scope>NUCLEOTIDE SEQUENCE</scope>
    <source>
        <strain evidence="7">AT787</strain>
    </source>
</reference>
<name>A0A9P3PSB5_LYOSH</name>
<dbReference type="Gene3D" id="2.130.10.10">
    <property type="entry name" value="YVTN repeat-like/Quinoprotein amine dehydrogenase"/>
    <property type="match status" value="1"/>
</dbReference>
<feature type="compositionally biased region" description="Low complexity" evidence="5">
    <location>
        <begin position="1102"/>
        <end position="1118"/>
    </location>
</feature>
<comment type="subcellular location">
    <subcellularLocation>
        <location evidence="1">Nucleus</location>
    </subcellularLocation>
</comment>
<keyword evidence="3" id="KW-0539">Nucleus</keyword>
<feature type="compositionally biased region" description="Basic and acidic residues" evidence="5">
    <location>
        <begin position="1061"/>
        <end position="1097"/>
    </location>
</feature>
<dbReference type="GO" id="GO:0005634">
    <property type="term" value="C:nucleus"/>
    <property type="evidence" value="ECO:0007669"/>
    <property type="project" value="UniProtKB-SubCell"/>
</dbReference>
<feature type="compositionally biased region" description="Low complexity" evidence="5">
    <location>
        <begin position="1431"/>
        <end position="1444"/>
    </location>
</feature>
<feature type="region of interest" description="Disordered" evidence="5">
    <location>
        <begin position="522"/>
        <end position="544"/>
    </location>
</feature>
<feature type="compositionally biased region" description="Pro residues" evidence="5">
    <location>
        <begin position="1247"/>
        <end position="1256"/>
    </location>
</feature>